<dbReference type="InterPro" id="IPR015422">
    <property type="entry name" value="PyrdxlP-dep_Trfase_small"/>
</dbReference>
<dbReference type="PRINTS" id="PR00753">
    <property type="entry name" value="ACCSYNTHASE"/>
</dbReference>
<dbReference type="InterPro" id="IPR015424">
    <property type="entry name" value="PyrdxlP-dep_Trfase"/>
</dbReference>
<dbReference type="Proteomes" id="UP000475117">
    <property type="component" value="Chromosome"/>
</dbReference>
<dbReference type="Gene3D" id="3.40.640.10">
    <property type="entry name" value="Type I PLP-dependent aspartate aminotransferase-like (Major domain)"/>
    <property type="match status" value="1"/>
</dbReference>
<organism evidence="8 9">
    <name type="scientific">Sulfuriroseicoccus oceanibius</name>
    <dbReference type="NCBI Taxonomy" id="2707525"/>
    <lineage>
        <taxon>Bacteria</taxon>
        <taxon>Pseudomonadati</taxon>
        <taxon>Verrucomicrobiota</taxon>
        <taxon>Verrucomicrobiia</taxon>
        <taxon>Verrucomicrobiales</taxon>
        <taxon>Verrucomicrobiaceae</taxon>
        <taxon>Sulfuriroseicoccus</taxon>
    </lineage>
</organism>
<evidence type="ECO:0000313" key="9">
    <source>
        <dbReference type="Proteomes" id="UP000475117"/>
    </source>
</evidence>
<evidence type="ECO:0000256" key="5">
    <source>
        <dbReference type="ARBA" id="ARBA00022898"/>
    </source>
</evidence>
<keyword evidence="9" id="KW-1185">Reference proteome</keyword>
<protein>
    <recommendedName>
        <fullName evidence="6">Aminotransferase</fullName>
        <ecNumber evidence="6">2.6.1.-</ecNumber>
    </recommendedName>
</protein>
<dbReference type="InterPro" id="IPR015421">
    <property type="entry name" value="PyrdxlP-dep_Trfase_major"/>
</dbReference>
<dbReference type="GO" id="GO:0008483">
    <property type="term" value="F:transaminase activity"/>
    <property type="evidence" value="ECO:0007669"/>
    <property type="project" value="UniProtKB-KW"/>
</dbReference>
<accession>A0A6B3LFN9</accession>
<dbReference type="GO" id="GO:0006520">
    <property type="term" value="P:amino acid metabolic process"/>
    <property type="evidence" value="ECO:0007669"/>
    <property type="project" value="InterPro"/>
</dbReference>
<evidence type="ECO:0000256" key="6">
    <source>
        <dbReference type="RuleBase" id="RU000481"/>
    </source>
</evidence>
<dbReference type="CDD" id="cd00609">
    <property type="entry name" value="AAT_like"/>
    <property type="match status" value="1"/>
</dbReference>
<dbReference type="SUPFAM" id="SSF53383">
    <property type="entry name" value="PLP-dependent transferases"/>
    <property type="match status" value="1"/>
</dbReference>
<sequence length="388" mass="42272">MDLTAERLANIAPSMTLSVTNRAAEMKAAGEDVCSFGAGEPDTDTPDHIKAACIAALEQGATKYTAAAGLPALREAIANKLMVDNGLEYDVSQISVNCGAKHSLFNAILAVCDPGDEVIIPSPYWTSYPEMVRLAGAVPVIVETDEKNGWKLTAEQFEDNMSIKTKMVILNSPSNPTGAMYSRSELEAIAEVALSEDIVILSDEIYEKLVYGDTEHISIASLSQEVKDLTITVNGFSKAYSMTGWRLGYTAAPEKIAAAIAKAQSHSTSAPTTFAQYGAIAALMGDQAPLNDMREELDMRRKYMLSRLNRIHNVTTIEPKGAFYFLVNIRKIGLKSVNFADKLLSRYKVAVVPGIAFGNDYTVRLSYATSLDVIKEGLDRFEDFCRSY</sequence>
<dbReference type="KEGG" id="soa:G3M56_004630"/>
<dbReference type="InterPro" id="IPR004839">
    <property type="entry name" value="Aminotransferase_I/II_large"/>
</dbReference>
<gene>
    <name evidence="8" type="ORF">G3M56_004630</name>
</gene>
<keyword evidence="4 6" id="KW-0808">Transferase</keyword>
<dbReference type="PANTHER" id="PTHR46383:SF1">
    <property type="entry name" value="ASPARTATE AMINOTRANSFERASE"/>
    <property type="match status" value="1"/>
</dbReference>
<keyword evidence="5" id="KW-0663">Pyridoxal phosphate</keyword>
<reference evidence="8 9" key="1">
    <citation type="submission" date="2020-12" db="EMBL/GenBank/DDBJ databases">
        <title>Sulforoseuscoccus oceanibium gen. nov., sp. nov., a representative of the phylum Verrucomicrobia with special cytoplasmic membrane, and proposal of Sulforoseuscoccusaceae fam. nov.</title>
        <authorList>
            <person name="Xi F."/>
        </authorList>
    </citation>
    <scope>NUCLEOTIDE SEQUENCE [LARGE SCALE GENOMIC DNA]</scope>
    <source>
        <strain evidence="8 9">T37</strain>
    </source>
</reference>
<comment type="similarity">
    <text evidence="2 6">Belongs to the class-I pyridoxal-phosphate-dependent aminotransferase family.</text>
</comment>
<dbReference type="InterPro" id="IPR050596">
    <property type="entry name" value="AspAT/PAT-like"/>
</dbReference>
<dbReference type="Pfam" id="PF00155">
    <property type="entry name" value="Aminotran_1_2"/>
    <property type="match status" value="1"/>
</dbReference>
<dbReference type="InterPro" id="IPR004838">
    <property type="entry name" value="NHTrfase_class1_PyrdxlP-BS"/>
</dbReference>
<dbReference type="PROSITE" id="PS00105">
    <property type="entry name" value="AA_TRANSFER_CLASS_1"/>
    <property type="match status" value="1"/>
</dbReference>
<evidence type="ECO:0000259" key="7">
    <source>
        <dbReference type="Pfam" id="PF00155"/>
    </source>
</evidence>
<dbReference type="FunFam" id="3.40.640.10:FF:000033">
    <property type="entry name" value="Aspartate aminotransferase"/>
    <property type="match status" value="1"/>
</dbReference>
<evidence type="ECO:0000256" key="3">
    <source>
        <dbReference type="ARBA" id="ARBA00022576"/>
    </source>
</evidence>
<keyword evidence="3 6" id="KW-0032">Aminotransferase</keyword>
<evidence type="ECO:0000256" key="2">
    <source>
        <dbReference type="ARBA" id="ARBA00007441"/>
    </source>
</evidence>
<dbReference type="AlphaFoldDB" id="A0A6B3LFN9"/>
<dbReference type="RefSeq" id="WP_164365550.1">
    <property type="nucleotide sequence ID" value="NZ_CP066776.1"/>
</dbReference>
<comment type="cofactor">
    <cofactor evidence="1 6">
        <name>pyridoxal 5'-phosphate</name>
        <dbReference type="ChEBI" id="CHEBI:597326"/>
    </cofactor>
</comment>
<proteinExistence type="inferred from homology"/>
<dbReference type="Gene3D" id="3.90.1150.10">
    <property type="entry name" value="Aspartate Aminotransferase, domain 1"/>
    <property type="match status" value="1"/>
</dbReference>
<dbReference type="EC" id="2.6.1.-" evidence="6"/>
<evidence type="ECO:0000256" key="1">
    <source>
        <dbReference type="ARBA" id="ARBA00001933"/>
    </source>
</evidence>
<dbReference type="EMBL" id="CP066776">
    <property type="protein sequence ID" value="QQL45873.1"/>
    <property type="molecule type" value="Genomic_DNA"/>
</dbReference>
<evidence type="ECO:0000256" key="4">
    <source>
        <dbReference type="ARBA" id="ARBA00022679"/>
    </source>
</evidence>
<feature type="domain" description="Aminotransferase class I/classII large" evidence="7">
    <location>
        <begin position="32"/>
        <end position="380"/>
    </location>
</feature>
<dbReference type="PANTHER" id="PTHR46383">
    <property type="entry name" value="ASPARTATE AMINOTRANSFERASE"/>
    <property type="match status" value="1"/>
</dbReference>
<name>A0A6B3LFN9_9BACT</name>
<evidence type="ECO:0000313" key="8">
    <source>
        <dbReference type="EMBL" id="QQL45873.1"/>
    </source>
</evidence>
<dbReference type="GO" id="GO:0030170">
    <property type="term" value="F:pyridoxal phosphate binding"/>
    <property type="evidence" value="ECO:0007669"/>
    <property type="project" value="InterPro"/>
</dbReference>